<proteinExistence type="predicted"/>
<dbReference type="EMBL" id="KY774314">
    <property type="protein sequence ID" value="ART32062.1"/>
    <property type="molecule type" value="Genomic_DNA"/>
</dbReference>
<name>A0A1Y0B3R5_9LAMI</name>
<gene>
    <name evidence="1" type="ORF">AEK19_MT1894</name>
</gene>
<reference evidence="1" key="1">
    <citation type="submission" date="2017-03" db="EMBL/GenBank/DDBJ databases">
        <title>The mitochondrial genome of the carnivorous plant Utricularia reniformis (Lentibulariaceae): structure, comparative analysis and evolutionary landmarks.</title>
        <authorList>
            <person name="Silva S.R."/>
            <person name="Alvarenga D.O."/>
            <person name="Michael T.P."/>
            <person name="Miranda V.F.O."/>
            <person name="Varani A.M."/>
        </authorList>
    </citation>
    <scope>NUCLEOTIDE SEQUENCE</scope>
</reference>
<accession>A0A1Y0B3R5</accession>
<sequence>MEFLVRNGPYRLSLDRDWCVGVNRSTSPAFFTSALKFFLCQINLAELDTMLTWPPSTPFFSVKKVMA</sequence>
<dbReference type="AlphaFoldDB" id="A0A1Y0B3R5"/>
<protein>
    <submittedName>
        <fullName evidence="1">Uncharacterized protein</fullName>
    </submittedName>
</protein>
<keyword evidence="1" id="KW-0496">Mitochondrion</keyword>
<geneLocation type="mitochondrion" evidence="1"/>
<evidence type="ECO:0000313" key="1">
    <source>
        <dbReference type="EMBL" id="ART32062.1"/>
    </source>
</evidence>
<organism evidence="1">
    <name type="scientific">Utricularia reniformis</name>
    <dbReference type="NCBI Taxonomy" id="192314"/>
    <lineage>
        <taxon>Eukaryota</taxon>
        <taxon>Viridiplantae</taxon>
        <taxon>Streptophyta</taxon>
        <taxon>Embryophyta</taxon>
        <taxon>Tracheophyta</taxon>
        <taxon>Spermatophyta</taxon>
        <taxon>Magnoliopsida</taxon>
        <taxon>eudicotyledons</taxon>
        <taxon>Gunneridae</taxon>
        <taxon>Pentapetalae</taxon>
        <taxon>asterids</taxon>
        <taxon>lamiids</taxon>
        <taxon>Lamiales</taxon>
        <taxon>Lentibulariaceae</taxon>
        <taxon>Utricularia</taxon>
    </lineage>
</organism>